<dbReference type="Proteomes" id="UP001652625">
    <property type="component" value="Chromosome 13"/>
</dbReference>
<keyword evidence="1" id="KW-1133">Transmembrane helix</keyword>
<feature type="transmembrane region" description="Helical" evidence="1">
    <location>
        <begin position="73"/>
        <end position="98"/>
    </location>
</feature>
<name>A0ABM4DAC5_HYDVU</name>
<organism evidence="2 3">
    <name type="scientific">Hydra vulgaris</name>
    <name type="common">Hydra</name>
    <name type="synonym">Hydra attenuata</name>
    <dbReference type="NCBI Taxonomy" id="6087"/>
    <lineage>
        <taxon>Eukaryota</taxon>
        <taxon>Metazoa</taxon>
        <taxon>Cnidaria</taxon>
        <taxon>Hydrozoa</taxon>
        <taxon>Hydroidolina</taxon>
        <taxon>Anthoathecata</taxon>
        <taxon>Aplanulata</taxon>
        <taxon>Hydridae</taxon>
        <taxon>Hydra</taxon>
    </lineage>
</organism>
<sequence>MVSSTFIVLCSYFIVSFLSLGAILSAGLGNIWWVSKTSFETYGLWKDCFYNITQKCIVRSDILKFRVNPGTDPIIVCLVMSFIFMLISTTISLIITFCCEKKYNLQKSAMQLNAILLLISVICSVDGMIYSEYQLRHLLIVNDRGWSFFAAWAGTILQVSAFLLMLFKICFHLRMSVRVSNRGTFF</sequence>
<proteinExistence type="predicted"/>
<reference evidence="3" key="1">
    <citation type="submission" date="2025-08" db="UniProtKB">
        <authorList>
            <consortium name="RefSeq"/>
        </authorList>
    </citation>
    <scope>IDENTIFICATION</scope>
</reference>
<gene>
    <name evidence="3" type="primary">LOC105845921</name>
</gene>
<dbReference type="RefSeq" id="XP_065671305.1">
    <property type="nucleotide sequence ID" value="XM_065815233.1"/>
</dbReference>
<keyword evidence="1" id="KW-0812">Transmembrane</keyword>
<feature type="transmembrane region" description="Helical" evidence="1">
    <location>
        <begin position="110"/>
        <end position="129"/>
    </location>
</feature>
<keyword evidence="2" id="KW-1185">Reference proteome</keyword>
<protein>
    <submittedName>
        <fullName evidence="3">Epithelial membrane protein 1</fullName>
    </submittedName>
</protein>
<feature type="transmembrane region" description="Helical" evidence="1">
    <location>
        <begin position="12"/>
        <end position="34"/>
    </location>
</feature>
<keyword evidence="1" id="KW-0472">Membrane</keyword>
<evidence type="ECO:0000256" key="1">
    <source>
        <dbReference type="SAM" id="Phobius"/>
    </source>
</evidence>
<feature type="transmembrane region" description="Helical" evidence="1">
    <location>
        <begin position="149"/>
        <end position="171"/>
    </location>
</feature>
<evidence type="ECO:0000313" key="3">
    <source>
        <dbReference type="RefSeq" id="XP_065671305.1"/>
    </source>
</evidence>
<evidence type="ECO:0000313" key="2">
    <source>
        <dbReference type="Proteomes" id="UP001652625"/>
    </source>
</evidence>
<accession>A0ABM4DAC5</accession>
<dbReference type="GeneID" id="105845921"/>
<dbReference type="Gene3D" id="1.20.140.150">
    <property type="match status" value="1"/>
</dbReference>